<dbReference type="SUPFAM" id="SSF63737">
    <property type="entry name" value="Leukotriene A4 hydrolase N-terminal domain"/>
    <property type="match status" value="1"/>
</dbReference>
<comment type="similarity">
    <text evidence="3">Belongs to the peptidase M1 family.</text>
</comment>
<keyword evidence="8" id="KW-0479">Metal-binding</keyword>
<comment type="catalytic activity">
    <reaction evidence="1">
        <text>Release of an N-terminal amino acid, Xaa-|-Yaa- from a peptide, amide or arylamide. Xaa is preferably Ala, but may be most amino acids including Pro (slow action). When a terminal hydrophobic residue is followed by a prolyl residue, the two may be released as an intact Xaa-Pro dipeptide.</text>
        <dbReference type="EC" id="3.4.11.2"/>
    </reaction>
</comment>
<dbReference type="InterPro" id="IPR042097">
    <property type="entry name" value="Aminopeptidase_N-like_N_sf"/>
</dbReference>
<keyword evidence="16" id="KW-1185">Reference proteome</keyword>
<dbReference type="OrthoDB" id="9816201at2"/>
<dbReference type="RefSeq" id="WP_136933513.1">
    <property type="nucleotide sequence ID" value="NZ_SSMQ01000049.1"/>
</dbReference>
<dbReference type="InterPro" id="IPR014782">
    <property type="entry name" value="Peptidase_M1_dom"/>
</dbReference>
<dbReference type="Pfam" id="PF17900">
    <property type="entry name" value="Peptidase_M1_N"/>
    <property type="match status" value="1"/>
</dbReference>
<proteinExistence type="inferred from homology"/>
<gene>
    <name evidence="15" type="ORF">E8A74_35435</name>
</gene>
<dbReference type="InterPro" id="IPR001930">
    <property type="entry name" value="Peptidase_M1"/>
</dbReference>
<dbReference type="AlphaFoldDB" id="A0A4U1IZQ3"/>
<evidence type="ECO:0000259" key="14">
    <source>
        <dbReference type="Pfam" id="PF17900"/>
    </source>
</evidence>
<evidence type="ECO:0000256" key="7">
    <source>
        <dbReference type="ARBA" id="ARBA00022670"/>
    </source>
</evidence>
<dbReference type="GO" id="GO:0043171">
    <property type="term" value="P:peptide catabolic process"/>
    <property type="evidence" value="ECO:0007669"/>
    <property type="project" value="TreeGrafter"/>
</dbReference>
<evidence type="ECO:0000256" key="6">
    <source>
        <dbReference type="ARBA" id="ARBA00022438"/>
    </source>
</evidence>
<dbReference type="EC" id="3.4.11.2" evidence="4"/>
<dbReference type="SUPFAM" id="SSF55486">
    <property type="entry name" value="Metalloproteases ('zincins'), catalytic domain"/>
    <property type="match status" value="1"/>
</dbReference>
<reference evidence="15 16" key="1">
    <citation type="submission" date="2019-04" db="EMBL/GenBank/DDBJ databases">
        <authorList>
            <person name="Li Y."/>
            <person name="Wang J."/>
        </authorList>
    </citation>
    <scope>NUCLEOTIDE SEQUENCE [LARGE SCALE GENOMIC DNA]</scope>
    <source>
        <strain evidence="15 16">DSM 14668</strain>
    </source>
</reference>
<keyword evidence="7" id="KW-0645">Protease</keyword>
<organism evidence="15 16">
    <name type="scientific">Polyangium fumosum</name>
    <dbReference type="NCBI Taxonomy" id="889272"/>
    <lineage>
        <taxon>Bacteria</taxon>
        <taxon>Pseudomonadati</taxon>
        <taxon>Myxococcota</taxon>
        <taxon>Polyangia</taxon>
        <taxon>Polyangiales</taxon>
        <taxon>Polyangiaceae</taxon>
        <taxon>Polyangium</taxon>
    </lineage>
</organism>
<evidence type="ECO:0000256" key="5">
    <source>
        <dbReference type="ARBA" id="ARBA00015611"/>
    </source>
</evidence>
<dbReference type="InterPro" id="IPR050344">
    <property type="entry name" value="Peptidase_M1_aminopeptidases"/>
</dbReference>
<evidence type="ECO:0000256" key="9">
    <source>
        <dbReference type="ARBA" id="ARBA00022801"/>
    </source>
</evidence>
<evidence type="ECO:0000313" key="16">
    <source>
        <dbReference type="Proteomes" id="UP000309215"/>
    </source>
</evidence>
<evidence type="ECO:0000313" key="15">
    <source>
        <dbReference type="EMBL" id="TKD00220.1"/>
    </source>
</evidence>
<feature type="compositionally biased region" description="Basic and acidic residues" evidence="12">
    <location>
        <begin position="874"/>
        <end position="890"/>
    </location>
</feature>
<dbReference type="PANTHER" id="PTHR11533">
    <property type="entry name" value="PROTEASE M1 ZINC METALLOPROTEASE"/>
    <property type="match status" value="1"/>
</dbReference>
<evidence type="ECO:0000256" key="2">
    <source>
        <dbReference type="ARBA" id="ARBA00001947"/>
    </source>
</evidence>
<name>A0A4U1IZQ3_9BACT</name>
<feature type="region of interest" description="Disordered" evidence="12">
    <location>
        <begin position="853"/>
        <end position="902"/>
    </location>
</feature>
<dbReference type="SUPFAM" id="SSF48371">
    <property type="entry name" value="ARM repeat"/>
    <property type="match status" value="2"/>
</dbReference>
<comment type="cofactor">
    <cofactor evidence="2">
        <name>Zn(2+)</name>
        <dbReference type="ChEBI" id="CHEBI:29105"/>
    </cofactor>
</comment>
<evidence type="ECO:0000256" key="1">
    <source>
        <dbReference type="ARBA" id="ARBA00000098"/>
    </source>
</evidence>
<dbReference type="Gene3D" id="2.60.40.1730">
    <property type="entry name" value="tricorn interacting facor f3 domain"/>
    <property type="match status" value="1"/>
</dbReference>
<dbReference type="InterPro" id="IPR027268">
    <property type="entry name" value="Peptidase_M4/M1_CTD_sf"/>
</dbReference>
<dbReference type="EMBL" id="SSMQ01000049">
    <property type="protein sequence ID" value="TKD00220.1"/>
    <property type="molecule type" value="Genomic_DNA"/>
</dbReference>
<comment type="caution">
    <text evidence="15">The sequence shown here is derived from an EMBL/GenBank/DDBJ whole genome shotgun (WGS) entry which is preliminary data.</text>
</comment>
<dbReference type="GO" id="GO:0006508">
    <property type="term" value="P:proteolysis"/>
    <property type="evidence" value="ECO:0007669"/>
    <property type="project" value="UniProtKB-KW"/>
</dbReference>
<dbReference type="GO" id="GO:0008270">
    <property type="term" value="F:zinc ion binding"/>
    <property type="evidence" value="ECO:0007669"/>
    <property type="project" value="InterPro"/>
</dbReference>
<keyword evidence="11" id="KW-0482">Metalloprotease</keyword>
<dbReference type="GO" id="GO:0005737">
    <property type="term" value="C:cytoplasm"/>
    <property type="evidence" value="ECO:0007669"/>
    <property type="project" value="TreeGrafter"/>
</dbReference>
<evidence type="ECO:0000259" key="13">
    <source>
        <dbReference type="Pfam" id="PF01433"/>
    </source>
</evidence>
<dbReference type="GO" id="GO:0042277">
    <property type="term" value="F:peptide binding"/>
    <property type="evidence" value="ECO:0007669"/>
    <property type="project" value="TreeGrafter"/>
</dbReference>
<dbReference type="GO" id="GO:0016285">
    <property type="term" value="F:alanyl aminopeptidase activity"/>
    <property type="evidence" value="ECO:0007669"/>
    <property type="project" value="UniProtKB-EC"/>
</dbReference>
<dbReference type="GO" id="GO:0005615">
    <property type="term" value="C:extracellular space"/>
    <property type="evidence" value="ECO:0007669"/>
    <property type="project" value="TreeGrafter"/>
</dbReference>
<dbReference type="GO" id="GO:0070006">
    <property type="term" value="F:metalloaminopeptidase activity"/>
    <property type="evidence" value="ECO:0007669"/>
    <property type="project" value="TreeGrafter"/>
</dbReference>
<feature type="compositionally biased region" description="Basic and acidic residues" evidence="12">
    <location>
        <begin position="853"/>
        <end position="866"/>
    </location>
</feature>
<keyword evidence="6 15" id="KW-0031">Aminopeptidase</keyword>
<dbReference type="SMART" id="SM00567">
    <property type="entry name" value="EZ_HEAT"/>
    <property type="match status" value="6"/>
</dbReference>
<dbReference type="Gene3D" id="1.10.390.10">
    <property type="entry name" value="Neutral Protease Domain 2"/>
    <property type="match status" value="1"/>
</dbReference>
<protein>
    <recommendedName>
        <fullName evidence="5">Aminopeptidase N</fullName>
        <ecNumber evidence="4">3.4.11.2</ecNumber>
    </recommendedName>
</protein>
<keyword evidence="9" id="KW-0378">Hydrolase</keyword>
<evidence type="ECO:0000256" key="12">
    <source>
        <dbReference type="SAM" id="MobiDB-lite"/>
    </source>
</evidence>
<sequence>MSLEHRLHDRCACGSALSSYAHSSASAASGRPFTLAGVQRVYERPRPFQVTHIALDLRLDVPKKSVAGEATLDVSRIDARAKELLLDAVGFDLEAVELRVGDDGKFAAAAHVYDGQTLRVSIPEGAARAAVRVRYAATPRRGLYFLAPDEHVRDRPAQVWSQCQDEDARHFFPCIDKPHNKQSTSLRVTVPEGWFALSNGARESDEDEEQGGVYRYRMEDPHPSYLFTLVAGEFERIDDEADGVRLHYFVPKGKTDEGKRTFRRTPDMVRRFGRLTGVAYPWKTYSQIVVSDFIFGGMENTTATTMYEHILLDERASIDVTADDLIAHELAHHWFGDLVTCRDWSHAWLNEGFATYMEHVDREGYLGRDEYEHGVRGDVAAYLGEAGGRYRRPIVCQDYDAPIDIFDRHLYEKGACVLHMLRLELGDEAFWRGIKIYLERHARGIVETRDLLRALEEASGRSLERFFEQWVFRAGHPELEVKIDHDGDALTVSVKQAQAAKEGREKDKDDAGTHVFALDLELDISIDGEVRREVRRVESATATFTIHVPKRPAFIVVDPELRIVGDVRVECPGDMLRAQLVGAPTARGRLLAASLMGKLDDPATTRALGASLAKEDEFWGVRAEAASALGDVRSDDALTHLLAHARTGHAKVRRAVAAALGKFRKTQAADALKSLALRDASYLVEAEAARALGGTRQSAAFDTLIEVLDRPSWADVVRAGALDGLAALRDERAQAHVLTRTRYGIPTRGRRAAIMALPKLSTDRKVREALEDLLDQSDPYLKVDVVRALLDIGDTKSRGPLSRQLERELDGRVRRRIREALRDLGGAGKREAERLREDLEALRSEHAELKARLGKLEARIAPKEAASKSNGVHPGRDADKHEAEKDAGEKGKKRKKDERASR</sequence>
<dbReference type="Gene3D" id="1.25.10.10">
    <property type="entry name" value="Leucine-rich Repeat Variant"/>
    <property type="match status" value="2"/>
</dbReference>
<dbReference type="Proteomes" id="UP000309215">
    <property type="component" value="Unassembled WGS sequence"/>
</dbReference>
<dbReference type="GO" id="GO:0016020">
    <property type="term" value="C:membrane"/>
    <property type="evidence" value="ECO:0007669"/>
    <property type="project" value="TreeGrafter"/>
</dbReference>
<feature type="domain" description="Peptidase M1 membrane alanine aminopeptidase" evidence="13">
    <location>
        <begin position="270"/>
        <end position="470"/>
    </location>
</feature>
<evidence type="ECO:0000256" key="10">
    <source>
        <dbReference type="ARBA" id="ARBA00022833"/>
    </source>
</evidence>
<dbReference type="Pfam" id="PF01433">
    <property type="entry name" value="Peptidase_M1"/>
    <property type="match status" value="1"/>
</dbReference>
<evidence type="ECO:0000256" key="8">
    <source>
        <dbReference type="ARBA" id="ARBA00022723"/>
    </source>
</evidence>
<accession>A0A4U1IZQ3</accession>
<dbReference type="InterPro" id="IPR045357">
    <property type="entry name" value="Aminopeptidase_N-like_N"/>
</dbReference>
<dbReference type="Pfam" id="PF13646">
    <property type="entry name" value="HEAT_2"/>
    <property type="match status" value="2"/>
</dbReference>
<evidence type="ECO:0000256" key="3">
    <source>
        <dbReference type="ARBA" id="ARBA00010136"/>
    </source>
</evidence>
<evidence type="ECO:0000256" key="4">
    <source>
        <dbReference type="ARBA" id="ARBA00012564"/>
    </source>
</evidence>
<dbReference type="InterPro" id="IPR011989">
    <property type="entry name" value="ARM-like"/>
</dbReference>
<dbReference type="PANTHER" id="PTHR11533:SF174">
    <property type="entry name" value="PUROMYCIN-SENSITIVE AMINOPEPTIDASE-RELATED"/>
    <property type="match status" value="1"/>
</dbReference>
<keyword evidence="10" id="KW-0862">Zinc</keyword>
<evidence type="ECO:0000256" key="11">
    <source>
        <dbReference type="ARBA" id="ARBA00023049"/>
    </source>
</evidence>
<dbReference type="InterPro" id="IPR004155">
    <property type="entry name" value="PBS_lyase_HEAT"/>
</dbReference>
<dbReference type="PRINTS" id="PR00756">
    <property type="entry name" value="ALADIPTASE"/>
</dbReference>
<dbReference type="CDD" id="cd09603">
    <property type="entry name" value="M1_APN_like"/>
    <property type="match status" value="1"/>
</dbReference>
<dbReference type="InterPro" id="IPR016024">
    <property type="entry name" value="ARM-type_fold"/>
</dbReference>
<feature type="domain" description="Aminopeptidase N-like N-terminal" evidence="14">
    <location>
        <begin position="52"/>
        <end position="226"/>
    </location>
</feature>